<dbReference type="RefSeq" id="WP_420070250.1">
    <property type="nucleotide sequence ID" value="NZ_JBCHKQ010000005.1"/>
</dbReference>
<dbReference type="SUPFAM" id="SSF54106">
    <property type="entry name" value="LysM domain"/>
    <property type="match status" value="2"/>
</dbReference>
<evidence type="ECO:0000313" key="2">
    <source>
        <dbReference type="EMBL" id="MEM5948800.1"/>
    </source>
</evidence>
<dbReference type="EMBL" id="JBCHKQ010000005">
    <property type="protein sequence ID" value="MEM5948800.1"/>
    <property type="molecule type" value="Genomic_DNA"/>
</dbReference>
<dbReference type="InterPro" id="IPR036779">
    <property type="entry name" value="LysM_dom_sf"/>
</dbReference>
<dbReference type="PANTHER" id="PTHR33734">
    <property type="entry name" value="LYSM DOMAIN-CONTAINING GPI-ANCHORED PROTEIN 2"/>
    <property type="match status" value="1"/>
</dbReference>
<protein>
    <submittedName>
        <fullName evidence="2">LysM peptidoglycan-binding domain-containing protein</fullName>
    </submittedName>
</protein>
<keyword evidence="3" id="KW-1185">Reference proteome</keyword>
<name>A0ABU9UDS9_9SPIR</name>
<dbReference type="Pfam" id="PF01464">
    <property type="entry name" value="SLT"/>
    <property type="match status" value="1"/>
</dbReference>
<dbReference type="Proteomes" id="UP001466331">
    <property type="component" value="Unassembled WGS sequence"/>
</dbReference>
<feature type="domain" description="LysM" evidence="1">
    <location>
        <begin position="306"/>
        <end position="350"/>
    </location>
</feature>
<dbReference type="SUPFAM" id="SSF53955">
    <property type="entry name" value="Lysozyme-like"/>
    <property type="match status" value="1"/>
</dbReference>
<dbReference type="InterPro" id="IPR008258">
    <property type="entry name" value="Transglycosylase_SLT_dom_1"/>
</dbReference>
<dbReference type="CDD" id="cd16894">
    <property type="entry name" value="MltD-like"/>
    <property type="match status" value="1"/>
</dbReference>
<organism evidence="2 3">
    <name type="scientific">Rarispira pelagica</name>
    <dbReference type="NCBI Taxonomy" id="3141764"/>
    <lineage>
        <taxon>Bacteria</taxon>
        <taxon>Pseudomonadati</taxon>
        <taxon>Spirochaetota</taxon>
        <taxon>Spirochaetia</taxon>
        <taxon>Winmispirales</taxon>
        <taxon>Winmispiraceae</taxon>
        <taxon>Rarispira</taxon>
    </lineage>
</organism>
<accession>A0ABU9UDS9</accession>
<feature type="domain" description="LysM" evidence="1">
    <location>
        <begin position="371"/>
        <end position="415"/>
    </location>
</feature>
<gene>
    <name evidence="2" type="ORF">WKV44_09640</name>
</gene>
<evidence type="ECO:0000313" key="3">
    <source>
        <dbReference type="Proteomes" id="UP001466331"/>
    </source>
</evidence>
<reference evidence="2 3" key="1">
    <citation type="submission" date="2024-03" db="EMBL/GenBank/DDBJ databases">
        <title>Ignisphaera cupida sp. nov., a hyperthermophilic hydrolytic archaeon from a hot spring of Kamchatka, and proposal of Ignisphaeraceae fam. nov.</title>
        <authorList>
            <person name="Podosokorskaya O.A."/>
            <person name="Elcheninov A.G."/>
            <person name="Maltseva A.I."/>
            <person name="Zayulina K.S."/>
            <person name="Novikov A."/>
            <person name="Merkel A.Y."/>
        </authorList>
    </citation>
    <scope>NUCLEOTIDE SEQUENCE [LARGE SCALE GENOMIC DNA]</scope>
    <source>
        <strain evidence="2 3">38H-sp</strain>
    </source>
</reference>
<dbReference type="Gene3D" id="3.10.350.10">
    <property type="entry name" value="LysM domain"/>
    <property type="match status" value="2"/>
</dbReference>
<comment type="caution">
    <text evidence="2">The sequence shown here is derived from an EMBL/GenBank/DDBJ whole genome shotgun (WGS) entry which is preliminary data.</text>
</comment>
<dbReference type="PROSITE" id="PS51782">
    <property type="entry name" value="LYSM"/>
    <property type="match status" value="2"/>
</dbReference>
<sequence length="421" mass="48813">MITLIFFALVAGNSFSENKKNPVFYRTKNVEKHKEDIYHHNWPKYYSINIPNHQLIQQEIKRLSQGYNKKDLELSIIHSEEYWHYIETMLVKYKAPWELIYLPIVESHYNIYAVSSSGATGLWQFMLNSIHPWMTINQWMDERRDFFKSTEAAIEKLLYNKEITGDWLLAVAAYNAGLGKISRIISSSSTRDYFQLTDNRLLPYQTQYYVARLIAVTYILSNKTKFDISIRWPDAVEWKSLETKKPIMLNLLAKACNIPTHELRKANAELILGISPPGHIIKIKKQYYETAKNIIENHNIPLMDIKIHTIKTGETLSKLSKDYGVPLSLIYLYNPDKDPRKIQIGSSIIIPLVGNKILDKKSSMPQNIVWTEHIVKNGETLWGISRLYSTKVEWISEANNIGINSIIKPGMNLKIPVPKVE</sequence>
<dbReference type="PANTHER" id="PTHR33734:SF22">
    <property type="entry name" value="MEMBRANE-BOUND LYTIC MUREIN TRANSGLYCOSYLASE D"/>
    <property type="match status" value="1"/>
</dbReference>
<proteinExistence type="predicted"/>
<dbReference type="SMART" id="SM00257">
    <property type="entry name" value="LysM"/>
    <property type="match status" value="2"/>
</dbReference>
<dbReference type="Pfam" id="PF01476">
    <property type="entry name" value="LysM"/>
    <property type="match status" value="2"/>
</dbReference>
<dbReference type="InterPro" id="IPR023346">
    <property type="entry name" value="Lysozyme-like_dom_sf"/>
</dbReference>
<dbReference type="InterPro" id="IPR018392">
    <property type="entry name" value="LysM"/>
</dbReference>
<evidence type="ECO:0000259" key="1">
    <source>
        <dbReference type="PROSITE" id="PS51782"/>
    </source>
</evidence>
<dbReference type="Gene3D" id="1.10.530.10">
    <property type="match status" value="1"/>
</dbReference>
<dbReference type="CDD" id="cd00118">
    <property type="entry name" value="LysM"/>
    <property type="match status" value="2"/>
</dbReference>